<reference evidence="2 3" key="1">
    <citation type="submission" date="2019-02" db="EMBL/GenBank/DDBJ databases">
        <title>Deep-cultivation of Planctomycetes and their phenomic and genomic characterization uncovers novel biology.</title>
        <authorList>
            <person name="Wiegand S."/>
            <person name="Jogler M."/>
            <person name="Boedeker C."/>
            <person name="Pinto D."/>
            <person name="Vollmers J."/>
            <person name="Rivas-Marin E."/>
            <person name="Kohn T."/>
            <person name="Peeters S.H."/>
            <person name="Heuer A."/>
            <person name="Rast P."/>
            <person name="Oberbeckmann S."/>
            <person name="Bunk B."/>
            <person name="Jeske O."/>
            <person name="Meyerdierks A."/>
            <person name="Storesund J.E."/>
            <person name="Kallscheuer N."/>
            <person name="Luecker S."/>
            <person name="Lage O.M."/>
            <person name="Pohl T."/>
            <person name="Merkel B.J."/>
            <person name="Hornburger P."/>
            <person name="Mueller R.-W."/>
            <person name="Bruemmer F."/>
            <person name="Labrenz M."/>
            <person name="Spormann A.M."/>
            <person name="Op den Camp H."/>
            <person name="Overmann J."/>
            <person name="Amann R."/>
            <person name="Jetten M.S.M."/>
            <person name="Mascher T."/>
            <person name="Medema M.H."/>
            <person name="Devos D.P."/>
            <person name="Kaster A.-K."/>
            <person name="Ovreas L."/>
            <person name="Rohde M."/>
            <person name="Galperin M.Y."/>
            <person name="Jogler C."/>
        </authorList>
    </citation>
    <scope>NUCLEOTIDE SEQUENCE [LARGE SCALE GENOMIC DNA]</scope>
    <source>
        <strain evidence="2 3">V22</strain>
    </source>
</reference>
<dbReference type="RefSeq" id="WP_145266549.1">
    <property type="nucleotide sequence ID" value="NZ_CP036316.1"/>
</dbReference>
<keyword evidence="1" id="KW-0472">Membrane</keyword>
<dbReference type="AlphaFoldDB" id="A0A517TF20"/>
<organism evidence="2 3">
    <name type="scientific">Calycomorphotria hydatis</name>
    <dbReference type="NCBI Taxonomy" id="2528027"/>
    <lineage>
        <taxon>Bacteria</taxon>
        <taxon>Pseudomonadati</taxon>
        <taxon>Planctomycetota</taxon>
        <taxon>Planctomycetia</taxon>
        <taxon>Planctomycetales</taxon>
        <taxon>Planctomycetaceae</taxon>
        <taxon>Calycomorphotria</taxon>
    </lineage>
</organism>
<proteinExistence type="predicted"/>
<gene>
    <name evidence="2" type="ORF">V22_42420</name>
</gene>
<keyword evidence="3" id="KW-1185">Reference proteome</keyword>
<evidence type="ECO:0000313" key="3">
    <source>
        <dbReference type="Proteomes" id="UP000319976"/>
    </source>
</evidence>
<sequence>MNQLSQQLLNDLKASPGKALLLGALLLVGLYFWVPGAIKLAGKAFSGRAEAVATAQSDVKTPSAEMLVPDHPAAVSADANTVSQALMRTAEADEFSRDPFQLDHDQFPPPVLFAEAELKDYGPSRVTSFKPPAVDTEAEDMAVAETPEPEQPPQVADYGLELKSTVISTTRRAAMINTKLYYEGQPVPSTAGSVLLETVQPKRVVLRDGNRKIELTIKRWNDQEPTDN</sequence>
<keyword evidence="1" id="KW-0812">Transmembrane</keyword>
<evidence type="ECO:0000313" key="2">
    <source>
        <dbReference type="EMBL" id="QDT66970.1"/>
    </source>
</evidence>
<name>A0A517TF20_9PLAN</name>
<dbReference type="Proteomes" id="UP000319976">
    <property type="component" value="Chromosome"/>
</dbReference>
<evidence type="ECO:0000256" key="1">
    <source>
        <dbReference type="SAM" id="Phobius"/>
    </source>
</evidence>
<dbReference type="KEGG" id="chya:V22_42420"/>
<keyword evidence="1" id="KW-1133">Transmembrane helix</keyword>
<dbReference type="OrthoDB" id="261061at2"/>
<dbReference type="EMBL" id="CP036316">
    <property type="protein sequence ID" value="QDT66970.1"/>
    <property type="molecule type" value="Genomic_DNA"/>
</dbReference>
<feature type="transmembrane region" description="Helical" evidence="1">
    <location>
        <begin position="20"/>
        <end position="38"/>
    </location>
</feature>
<protein>
    <submittedName>
        <fullName evidence="2">Uncharacterized protein</fullName>
    </submittedName>
</protein>
<accession>A0A517TF20</accession>